<comment type="caution">
    <text evidence="1">The sequence shown here is derived from an EMBL/GenBank/DDBJ whole genome shotgun (WGS) entry which is preliminary data.</text>
</comment>
<dbReference type="EMBL" id="JACDUR010000011">
    <property type="protein sequence ID" value="MBA2897411.1"/>
    <property type="molecule type" value="Genomic_DNA"/>
</dbReference>
<dbReference type="AlphaFoldDB" id="A0A7W0CU85"/>
<evidence type="ECO:0000313" key="1">
    <source>
        <dbReference type="EMBL" id="MBA2897411.1"/>
    </source>
</evidence>
<accession>A0A7W0CU85</accession>
<dbReference type="RefSeq" id="WP_181616118.1">
    <property type="nucleotide sequence ID" value="NZ_BAABAM010000013.1"/>
</dbReference>
<protein>
    <submittedName>
        <fullName evidence="1">Uncharacterized protein</fullName>
    </submittedName>
</protein>
<sequence>MTIPKECLSYGDWKVWEEGGKWHAERTTPLPDIPEPSDVRHTLTASTRQTIEAAIRDQADAVYIARGSRGPVVMT</sequence>
<organism evidence="1 2">
    <name type="scientific">Nonomuraea soli</name>
    <dbReference type="NCBI Taxonomy" id="1032476"/>
    <lineage>
        <taxon>Bacteria</taxon>
        <taxon>Bacillati</taxon>
        <taxon>Actinomycetota</taxon>
        <taxon>Actinomycetes</taxon>
        <taxon>Streptosporangiales</taxon>
        <taxon>Streptosporangiaceae</taxon>
        <taxon>Nonomuraea</taxon>
    </lineage>
</organism>
<proteinExistence type="predicted"/>
<reference evidence="1 2" key="1">
    <citation type="submission" date="2020-07" db="EMBL/GenBank/DDBJ databases">
        <title>Genomic Encyclopedia of Type Strains, Phase IV (KMG-IV): sequencing the most valuable type-strain genomes for metagenomic binning, comparative biology and taxonomic classification.</title>
        <authorList>
            <person name="Goeker M."/>
        </authorList>
    </citation>
    <scope>NUCLEOTIDE SEQUENCE [LARGE SCALE GENOMIC DNA]</scope>
    <source>
        <strain evidence="1 2">DSM 45533</strain>
    </source>
</reference>
<dbReference type="Proteomes" id="UP000530928">
    <property type="component" value="Unassembled WGS sequence"/>
</dbReference>
<keyword evidence="2" id="KW-1185">Reference proteome</keyword>
<evidence type="ECO:0000313" key="2">
    <source>
        <dbReference type="Proteomes" id="UP000530928"/>
    </source>
</evidence>
<name>A0A7W0CU85_9ACTN</name>
<gene>
    <name evidence="1" type="ORF">HNR30_008809</name>
</gene>